<feature type="domain" description="CAAX prenyl protease 2/Lysostaphin resistance protein A-like" evidence="2">
    <location>
        <begin position="99"/>
        <end position="181"/>
    </location>
</feature>
<dbReference type="AlphaFoldDB" id="A0A1H8F6A2"/>
<protein>
    <recommendedName>
        <fullName evidence="2">CAAX prenyl protease 2/Lysostaphin resistance protein A-like domain-containing protein</fullName>
    </recommendedName>
</protein>
<accession>A0A1H8F6A2</accession>
<feature type="transmembrane region" description="Helical" evidence="1">
    <location>
        <begin position="100"/>
        <end position="117"/>
    </location>
</feature>
<dbReference type="STRING" id="1173111.SAMN05444955_10831"/>
<dbReference type="Pfam" id="PF02517">
    <property type="entry name" value="Rce1-like"/>
    <property type="match status" value="1"/>
</dbReference>
<feature type="transmembrane region" description="Helical" evidence="1">
    <location>
        <begin position="20"/>
        <end position="43"/>
    </location>
</feature>
<dbReference type="OrthoDB" id="1523022at2"/>
<dbReference type="InterPro" id="IPR003675">
    <property type="entry name" value="Rce1/LyrA-like_dom"/>
</dbReference>
<keyword evidence="1" id="KW-0472">Membrane</keyword>
<evidence type="ECO:0000313" key="3">
    <source>
        <dbReference type="EMBL" id="SEN27150.1"/>
    </source>
</evidence>
<gene>
    <name evidence="3" type="ORF">SAMN05444955_10831</name>
</gene>
<reference evidence="3 4" key="1">
    <citation type="submission" date="2016-10" db="EMBL/GenBank/DDBJ databases">
        <authorList>
            <person name="de Groot N.N."/>
        </authorList>
    </citation>
    <scope>NUCLEOTIDE SEQUENCE [LARGE SCALE GENOMIC DNA]</scope>
    <source>
        <strain evidence="3 4">DSM 46701</strain>
    </source>
</reference>
<proteinExistence type="predicted"/>
<evidence type="ECO:0000259" key="2">
    <source>
        <dbReference type="Pfam" id="PF02517"/>
    </source>
</evidence>
<dbReference type="EMBL" id="FOCQ01000008">
    <property type="protein sequence ID" value="SEN27150.1"/>
    <property type="molecule type" value="Genomic_DNA"/>
</dbReference>
<dbReference type="RefSeq" id="WP_089968351.1">
    <property type="nucleotide sequence ID" value="NZ_FOCQ01000008.1"/>
</dbReference>
<organism evidence="3 4">
    <name type="scientific">Lihuaxuella thermophila</name>
    <dbReference type="NCBI Taxonomy" id="1173111"/>
    <lineage>
        <taxon>Bacteria</taxon>
        <taxon>Bacillati</taxon>
        <taxon>Bacillota</taxon>
        <taxon>Bacilli</taxon>
        <taxon>Bacillales</taxon>
        <taxon>Thermoactinomycetaceae</taxon>
        <taxon>Lihuaxuella</taxon>
    </lineage>
</organism>
<keyword evidence="4" id="KW-1185">Reference proteome</keyword>
<dbReference type="GO" id="GO:0080120">
    <property type="term" value="P:CAAX-box protein maturation"/>
    <property type="evidence" value="ECO:0007669"/>
    <property type="project" value="UniProtKB-ARBA"/>
</dbReference>
<evidence type="ECO:0000256" key="1">
    <source>
        <dbReference type="SAM" id="Phobius"/>
    </source>
</evidence>
<feature type="transmembrane region" description="Helical" evidence="1">
    <location>
        <begin position="55"/>
        <end position="79"/>
    </location>
</feature>
<keyword evidence="1" id="KW-0812">Transmembrane</keyword>
<feature type="transmembrane region" description="Helical" evidence="1">
    <location>
        <begin position="168"/>
        <end position="186"/>
    </location>
</feature>
<feature type="transmembrane region" description="Helical" evidence="1">
    <location>
        <begin position="123"/>
        <end position="138"/>
    </location>
</feature>
<evidence type="ECO:0000313" key="4">
    <source>
        <dbReference type="Proteomes" id="UP000199695"/>
    </source>
</evidence>
<sequence length="192" mass="22059">MTRTDEETTPNPQPITEKQVIVSFYITQLSLLVIALPLLWWQGKLNWGYFGVTNIHMWIWGAVAGLGIVFLELVLIRIVPEKWLDDGGINRLLLGRRSPVHIFFIAAVAAVAEEMFFRGAVQHWLGIGWTTLLFVLVDTRYLRQWVLVLFLTLISFLFGWLVEWSGTLVPAVAAHWTVDFLMGLYLRFADEK</sequence>
<name>A0A1H8F6A2_9BACL</name>
<dbReference type="GO" id="GO:0004175">
    <property type="term" value="F:endopeptidase activity"/>
    <property type="evidence" value="ECO:0007669"/>
    <property type="project" value="UniProtKB-ARBA"/>
</dbReference>
<dbReference type="Proteomes" id="UP000199695">
    <property type="component" value="Unassembled WGS sequence"/>
</dbReference>
<feature type="transmembrane region" description="Helical" evidence="1">
    <location>
        <begin position="145"/>
        <end position="162"/>
    </location>
</feature>
<keyword evidence="1" id="KW-1133">Transmembrane helix</keyword>